<feature type="transmembrane region" description="Helical" evidence="1">
    <location>
        <begin position="97"/>
        <end position="117"/>
    </location>
</feature>
<dbReference type="EMBL" id="CP019657">
    <property type="protein sequence ID" value="AVF28927.1"/>
    <property type="molecule type" value="Genomic_DNA"/>
</dbReference>
<keyword evidence="1" id="KW-1133">Transmembrane helix</keyword>
<evidence type="ECO:0000313" key="3">
    <source>
        <dbReference type="EMBL" id="AVF28927.1"/>
    </source>
</evidence>
<protein>
    <submittedName>
        <fullName evidence="3">Uncharacterized protein</fullName>
    </submittedName>
</protein>
<evidence type="ECO:0000256" key="2">
    <source>
        <dbReference type="SAM" id="SignalP"/>
    </source>
</evidence>
<feature type="chain" id="PRO_5014817790" evidence="2">
    <location>
        <begin position="33"/>
        <end position="119"/>
    </location>
</feature>
<dbReference type="Proteomes" id="UP000239833">
    <property type="component" value="Plasmid unnamed2"/>
</dbReference>
<name>A0A2L1U7L6_9BACL</name>
<keyword evidence="1" id="KW-0472">Membrane</keyword>
<reference evidence="4" key="1">
    <citation type="submission" date="2017-02" db="EMBL/GenBank/DDBJ databases">
        <title>Delineation of Paenibacillus larvae strains originating from foulbrood outbreaks.</title>
        <authorList>
            <person name="Beims H."/>
            <person name="Bunk B."/>
            <person name="Sproeer C."/>
            <person name="Mohr K.I."/>
            <person name="Pradella S."/>
            <person name="Guenther G."/>
            <person name="Rohde M."/>
            <person name="von der Ohe W."/>
            <person name="Steinert M."/>
        </authorList>
    </citation>
    <scope>NUCLEOTIDE SEQUENCE [LARGE SCALE GENOMIC DNA]</scope>
    <source>
        <strain evidence="4">Eric_III</strain>
        <plasmid evidence="4">Plasmid unnamed2</plasmid>
    </source>
</reference>
<keyword evidence="2" id="KW-0732">Signal</keyword>
<geneLocation type="plasmid" evidence="3">
    <name>unnamed2</name>
</geneLocation>
<gene>
    <name evidence="3" type="ORF">ERICIII_04925</name>
</gene>
<accession>A0A2L1U7L6</accession>
<evidence type="ECO:0000256" key="1">
    <source>
        <dbReference type="SAM" id="Phobius"/>
    </source>
</evidence>
<feature type="transmembrane region" description="Helical" evidence="1">
    <location>
        <begin position="56"/>
        <end position="76"/>
    </location>
</feature>
<keyword evidence="3" id="KW-0614">Plasmid</keyword>
<keyword evidence="1" id="KW-0812">Transmembrane</keyword>
<organism evidence="3 4">
    <name type="scientific">Paenibacillus larvae subsp. larvae</name>
    <dbReference type="NCBI Taxonomy" id="147375"/>
    <lineage>
        <taxon>Bacteria</taxon>
        <taxon>Bacillati</taxon>
        <taxon>Bacillota</taxon>
        <taxon>Bacilli</taxon>
        <taxon>Bacillales</taxon>
        <taxon>Paenibacillaceae</taxon>
        <taxon>Paenibacillus</taxon>
    </lineage>
</organism>
<dbReference type="AlphaFoldDB" id="A0A2L1U7L6"/>
<proteinExistence type="predicted"/>
<evidence type="ECO:0000313" key="4">
    <source>
        <dbReference type="Proteomes" id="UP000239833"/>
    </source>
</evidence>
<sequence precursor="true">MVSSRFQKKKLLSRITFLTLTSLFTLSSNIYAASPEAPPGGLNFQAGADKASGWLLFLIPILAAFICGVIAFNGLMGVKEHQKRAEAKDLIQDVVKWAIVAWIISACVKTVFAVIGIKS</sequence>
<feature type="signal peptide" evidence="2">
    <location>
        <begin position="1"/>
        <end position="32"/>
    </location>
</feature>